<dbReference type="Proteomes" id="UP000199144">
    <property type="component" value="Unassembled WGS sequence"/>
</dbReference>
<name>A0A1I4K188_9RHOB</name>
<dbReference type="Gene3D" id="3.40.430.10">
    <property type="entry name" value="Dihydrofolate Reductase, subunit A"/>
    <property type="match status" value="1"/>
</dbReference>
<evidence type="ECO:0000313" key="2">
    <source>
        <dbReference type="EMBL" id="SFL72538.1"/>
    </source>
</evidence>
<sequence>MQPVIYDVAVSIDGFICGPEGDISQFAHTGPVVDDYMSRLTEYSAAIMGRHSYEFGYRFGLQPGQNPYPHMKTVVFSNTMETPAQSDIHILRNGLEHHVRDLQRTASGPIYLCGGGKLAGALLNAGRIQRLRLKRAPILLGSGVGLFEGVKATPRLTLLEEKPYAGGCLFQEFRIES</sequence>
<evidence type="ECO:0000313" key="3">
    <source>
        <dbReference type="Proteomes" id="UP000199144"/>
    </source>
</evidence>
<organism evidence="2 3">
    <name type="scientific">Shimia aestuarii</name>
    <dbReference type="NCBI Taxonomy" id="254406"/>
    <lineage>
        <taxon>Bacteria</taxon>
        <taxon>Pseudomonadati</taxon>
        <taxon>Pseudomonadota</taxon>
        <taxon>Alphaproteobacteria</taxon>
        <taxon>Rhodobacterales</taxon>
        <taxon>Roseobacteraceae</taxon>
    </lineage>
</organism>
<gene>
    <name evidence="2" type="ORF">SAMN04488042_1011271</name>
</gene>
<dbReference type="SUPFAM" id="SSF53597">
    <property type="entry name" value="Dihydrofolate reductase-like"/>
    <property type="match status" value="1"/>
</dbReference>
<dbReference type="EMBL" id="FOTQ01000001">
    <property type="protein sequence ID" value="SFL72538.1"/>
    <property type="molecule type" value="Genomic_DNA"/>
</dbReference>
<dbReference type="InterPro" id="IPR050765">
    <property type="entry name" value="Riboflavin_Biosynth_HTPR"/>
</dbReference>
<keyword evidence="3" id="KW-1185">Reference proteome</keyword>
<dbReference type="GO" id="GO:0009231">
    <property type="term" value="P:riboflavin biosynthetic process"/>
    <property type="evidence" value="ECO:0007669"/>
    <property type="project" value="InterPro"/>
</dbReference>
<reference evidence="2 3" key="1">
    <citation type="submission" date="2016-10" db="EMBL/GenBank/DDBJ databases">
        <authorList>
            <person name="de Groot N.N."/>
        </authorList>
    </citation>
    <scope>NUCLEOTIDE SEQUENCE [LARGE SCALE GENOMIC DNA]</scope>
    <source>
        <strain evidence="2 3">DSM 15283</strain>
    </source>
</reference>
<evidence type="ECO:0000259" key="1">
    <source>
        <dbReference type="Pfam" id="PF01872"/>
    </source>
</evidence>
<dbReference type="Pfam" id="PF01872">
    <property type="entry name" value="RibD_C"/>
    <property type="match status" value="1"/>
</dbReference>
<dbReference type="OrthoDB" id="7949219at2"/>
<dbReference type="STRING" id="254406.SAMN04488042_1011271"/>
<dbReference type="RefSeq" id="WP_093091898.1">
    <property type="nucleotide sequence ID" value="NZ_FOTQ01000001.1"/>
</dbReference>
<dbReference type="InterPro" id="IPR002734">
    <property type="entry name" value="RibDG_C"/>
</dbReference>
<accession>A0A1I4K188</accession>
<dbReference type="PANTHER" id="PTHR38011">
    <property type="entry name" value="DIHYDROFOLATE REDUCTASE FAMILY PROTEIN (AFU_ORTHOLOGUE AFUA_8G06820)"/>
    <property type="match status" value="1"/>
</dbReference>
<dbReference type="InterPro" id="IPR024072">
    <property type="entry name" value="DHFR-like_dom_sf"/>
</dbReference>
<feature type="domain" description="Bacterial bifunctional deaminase-reductase C-terminal" evidence="1">
    <location>
        <begin position="4"/>
        <end position="165"/>
    </location>
</feature>
<proteinExistence type="predicted"/>
<dbReference type="PANTHER" id="PTHR38011:SF11">
    <property type="entry name" value="2,5-DIAMINO-6-RIBOSYLAMINO-4(3H)-PYRIMIDINONE 5'-PHOSPHATE REDUCTASE"/>
    <property type="match status" value="1"/>
</dbReference>
<dbReference type="AlphaFoldDB" id="A0A1I4K188"/>
<protein>
    <submittedName>
        <fullName evidence="2">Dihydrofolate reductase</fullName>
    </submittedName>
</protein>
<dbReference type="GO" id="GO:0008703">
    <property type="term" value="F:5-amino-6-(5-phosphoribosylamino)uracil reductase activity"/>
    <property type="evidence" value="ECO:0007669"/>
    <property type="project" value="InterPro"/>
</dbReference>